<gene>
    <name evidence="1" type="ORF">MBHS_01617</name>
</gene>
<dbReference type="RefSeq" id="WP_103919648.1">
    <property type="nucleotide sequence ID" value="NZ_FMSV02000380.1"/>
</dbReference>
<dbReference type="AlphaFoldDB" id="A0A1H6F6K0"/>
<reference evidence="1 2" key="1">
    <citation type="submission" date="2016-10" db="EMBL/GenBank/DDBJ databases">
        <authorList>
            <person name="de Groot N.N."/>
        </authorList>
    </citation>
    <scope>NUCLEOTIDE SEQUENCE [LARGE SCALE GENOMIC DNA]</scope>
    <source>
        <strain evidence="1">MBHS1</strain>
    </source>
</reference>
<name>A0A1H6F6K0_9GAMM</name>
<accession>A0A1H6F6K0</accession>
<protein>
    <submittedName>
        <fullName evidence="1">Uncharacterized protein</fullName>
    </submittedName>
</protein>
<keyword evidence="2" id="KW-1185">Reference proteome</keyword>
<dbReference type="EMBL" id="FMSV02000380">
    <property type="protein sequence ID" value="SEH05762.1"/>
    <property type="molecule type" value="Genomic_DNA"/>
</dbReference>
<proteinExistence type="predicted"/>
<sequence length="117" mass="13463">MPSSSTSSKEFARRLDSHPALKARMESILNLVEGVGNDVKKADEAERQAIEELRRMGNEVLTDWASQRLVRSEEELRVSQPKVQRSGEKKFYWHTTFGKIAIVEPVFRQPGKCFRPF</sequence>
<dbReference type="Proteomes" id="UP000236724">
    <property type="component" value="Unassembled WGS sequence"/>
</dbReference>
<evidence type="ECO:0000313" key="2">
    <source>
        <dbReference type="Proteomes" id="UP000236724"/>
    </source>
</evidence>
<organism evidence="1 2">
    <name type="scientific">Candidatus Venteria ishoeyi</name>
    <dbReference type="NCBI Taxonomy" id="1899563"/>
    <lineage>
        <taxon>Bacteria</taxon>
        <taxon>Pseudomonadati</taxon>
        <taxon>Pseudomonadota</taxon>
        <taxon>Gammaproteobacteria</taxon>
        <taxon>Thiotrichales</taxon>
        <taxon>Thiotrichaceae</taxon>
        <taxon>Venteria</taxon>
    </lineage>
</organism>
<evidence type="ECO:0000313" key="1">
    <source>
        <dbReference type="EMBL" id="SEH05762.1"/>
    </source>
</evidence>
<dbReference type="OrthoDB" id="7066998at2"/>